<feature type="domain" description="AMP-dependent synthetase/ligase" evidence="9">
    <location>
        <begin position="29"/>
        <end position="410"/>
    </location>
</feature>
<reference evidence="11 12" key="1">
    <citation type="submission" date="2017-08" db="EMBL/GenBank/DDBJ databases">
        <title>Complete genome of Colwellia sp. NB097-1, a psychrophile bacterium ioslated from Bering Sea.</title>
        <authorList>
            <person name="Chen X."/>
        </authorList>
    </citation>
    <scope>NUCLEOTIDE SEQUENCE [LARGE SCALE GENOMIC DNA]</scope>
    <source>
        <strain evidence="11 12">NB097-1</strain>
    </source>
</reference>
<name>A0A222G976_9GAMM</name>
<keyword evidence="4 11" id="KW-0436">Ligase</keyword>
<dbReference type="Pfam" id="PF00501">
    <property type="entry name" value="AMP-binding"/>
    <property type="match status" value="1"/>
</dbReference>
<evidence type="ECO:0000256" key="3">
    <source>
        <dbReference type="ARBA" id="ARBA00006432"/>
    </source>
</evidence>
<dbReference type="InterPro" id="IPR042099">
    <property type="entry name" value="ANL_N_sf"/>
</dbReference>
<dbReference type="InterPro" id="IPR025110">
    <property type="entry name" value="AMP-bd_C"/>
</dbReference>
<evidence type="ECO:0000313" key="11">
    <source>
        <dbReference type="EMBL" id="ASP48446.1"/>
    </source>
</evidence>
<evidence type="ECO:0000256" key="5">
    <source>
        <dbReference type="ARBA" id="ARBA00023136"/>
    </source>
</evidence>
<evidence type="ECO:0000256" key="2">
    <source>
        <dbReference type="ARBA" id="ARBA00005005"/>
    </source>
</evidence>
<comment type="pathway">
    <text evidence="2">Lipid metabolism; fatty acid beta-oxidation.</text>
</comment>
<dbReference type="SUPFAM" id="SSF56801">
    <property type="entry name" value="Acetyl-CoA synthetase-like"/>
    <property type="match status" value="1"/>
</dbReference>
<gene>
    <name evidence="11" type="ORF">B5D82_12115</name>
</gene>
<dbReference type="PROSITE" id="PS00455">
    <property type="entry name" value="AMP_BINDING"/>
    <property type="match status" value="1"/>
</dbReference>
<dbReference type="KEGG" id="cber:B5D82_12115"/>
<dbReference type="EC" id="6.2.1.3" evidence="6"/>
<dbReference type="AlphaFoldDB" id="A0A222G976"/>
<dbReference type="EMBL" id="CP020465">
    <property type="protein sequence ID" value="ASP48446.1"/>
    <property type="molecule type" value="Genomic_DNA"/>
</dbReference>
<dbReference type="Pfam" id="PF13193">
    <property type="entry name" value="AMP-binding_C"/>
    <property type="match status" value="1"/>
</dbReference>
<feature type="domain" description="AMP-binding enzyme C-terminal" evidence="10">
    <location>
        <begin position="461"/>
        <end position="535"/>
    </location>
</feature>
<dbReference type="InterPro" id="IPR000873">
    <property type="entry name" value="AMP-dep_synth/lig_dom"/>
</dbReference>
<protein>
    <recommendedName>
        <fullName evidence="7">Long-chain-fatty-acid--CoA ligase</fullName>
        <ecNumber evidence="6">6.2.1.3</ecNumber>
    </recommendedName>
    <alternativeName>
        <fullName evidence="8">Long-chain acyl-CoA synthetase</fullName>
    </alternativeName>
</protein>
<dbReference type="RefSeq" id="WP_081151845.1">
    <property type="nucleotide sequence ID" value="NZ_CP020465.1"/>
</dbReference>
<evidence type="ECO:0000256" key="1">
    <source>
        <dbReference type="ARBA" id="ARBA00004170"/>
    </source>
</evidence>
<dbReference type="FunFam" id="3.40.50.12780:FF:000003">
    <property type="entry name" value="Long-chain-fatty-acid--CoA ligase FadD"/>
    <property type="match status" value="1"/>
</dbReference>
<evidence type="ECO:0000313" key="12">
    <source>
        <dbReference type="Proteomes" id="UP000202259"/>
    </source>
</evidence>
<organism evidence="11 12">
    <name type="scientific">Cognaticolwellia beringensis</name>
    <dbReference type="NCBI Taxonomy" id="1967665"/>
    <lineage>
        <taxon>Bacteria</taxon>
        <taxon>Pseudomonadati</taxon>
        <taxon>Pseudomonadota</taxon>
        <taxon>Gammaproteobacteria</taxon>
        <taxon>Alteromonadales</taxon>
        <taxon>Colwelliaceae</taxon>
        <taxon>Cognaticolwellia</taxon>
    </lineage>
</organism>
<dbReference type="CDD" id="cd05936">
    <property type="entry name" value="FC-FACS_FadD_like"/>
    <property type="match status" value="1"/>
</dbReference>
<evidence type="ECO:0000259" key="10">
    <source>
        <dbReference type="Pfam" id="PF13193"/>
    </source>
</evidence>
<sequence length="542" mass="59893">MTKPWMKNYPENVAHEVDLNRYGSLLDLFRQTTTKYGQQTAFSNFGAELTFQQVDELSKSFAAYLQNKLNIVKGDRVALMCPNTLCFPIAMWGIVRVGAVQVNVNPMYTVRELTHQLNDAQVDTIIIFSQSSKMLADVLDKTHVKSIITIDLDDLVNKGLPCAPVDERLTHTVKFTDALAQGEKLELSEPALTHDDLLFLQYTGGTTGLSKGAMLSHGNLIANILQYQEFTKNHIDHGNDIVITAIPMYHIFALMANTLAYFCFGAKNVLVTNPRDMESFVEVWKNTRATTFTGVNTLFNGLLHTPGFDQVDFSALKVCVGGGAAVQQAVADKWQEVTGARLYEGYGLSETSPVLTLNFGNRDQSEYISGIGVPLPNTDISIRDESGNIVQEGQSGELCAKGPQVMQGYWNNPAATAECMTPDGYFKTGDVAMLDDGGFFHIVDRIKDMINVSGFNVYPNEIEAEVAKMPAVLESACIGVPDDRTGEAVKLFVVKADNNITEQDIIDYCRQGLTAYKIPKHVVFIDEIPKSTVGKLLRRELR</sequence>
<dbReference type="GO" id="GO:0004467">
    <property type="term" value="F:long-chain fatty acid-CoA ligase activity"/>
    <property type="evidence" value="ECO:0007669"/>
    <property type="project" value="UniProtKB-EC"/>
</dbReference>
<dbReference type="OrthoDB" id="9803968at2"/>
<evidence type="ECO:0000256" key="6">
    <source>
        <dbReference type="ARBA" id="ARBA00026121"/>
    </source>
</evidence>
<keyword evidence="12" id="KW-1185">Reference proteome</keyword>
<comment type="subcellular location">
    <subcellularLocation>
        <location evidence="1">Membrane</location>
        <topology evidence="1">Peripheral membrane protein</topology>
    </subcellularLocation>
</comment>
<keyword evidence="5" id="KW-0472">Membrane</keyword>
<comment type="similarity">
    <text evidence="3">Belongs to the ATP-dependent AMP-binding enzyme family.</text>
</comment>
<dbReference type="Gene3D" id="3.30.300.30">
    <property type="match status" value="1"/>
</dbReference>
<evidence type="ECO:0000256" key="7">
    <source>
        <dbReference type="ARBA" id="ARBA00039545"/>
    </source>
</evidence>
<dbReference type="GO" id="GO:0016020">
    <property type="term" value="C:membrane"/>
    <property type="evidence" value="ECO:0007669"/>
    <property type="project" value="UniProtKB-SubCell"/>
</dbReference>
<dbReference type="PANTHER" id="PTHR43767">
    <property type="entry name" value="LONG-CHAIN-FATTY-ACID--COA LIGASE"/>
    <property type="match status" value="1"/>
</dbReference>
<evidence type="ECO:0000259" key="9">
    <source>
        <dbReference type="Pfam" id="PF00501"/>
    </source>
</evidence>
<dbReference type="Proteomes" id="UP000202259">
    <property type="component" value="Chromosome"/>
</dbReference>
<proteinExistence type="inferred from homology"/>
<accession>A0A222G976</accession>
<dbReference type="Gene3D" id="3.40.50.12780">
    <property type="entry name" value="N-terminal domain of ligase-like"/>
    <property type="match status" value="1"/>
</dbReference>
<dbReference type="InterPro" id="IPR020845">
    <property type="entry name" value="AMP-binding_CS"/>
</dbReference>
<evidence type="ECO:0000256" key="8">
    <source>
        <dbReference type="ARBA" id="ARBA00042773"/>
    </source>
</evidence>
<dbReference type="InterPro" id="IPR045851">
    <property type="entry name" value="AMP-bd_C_sf"/>
</dbReference>
<dbReference type="PANTHER" id="PTHR43767:SF8">
    <property type="entry name" value="LONG-CHAIN-FATTY-ACID--COA LIGASE"/>
    <property type="match status" value="1"/>
</dbReference>
<dbReference type="InterPro" id="IPR050237">
    <property type="entry name" value="ATP-dep_AMP-bd_enzyme"/>
</dbReference>
<evidence type="ECO:0000256" key="4">
    <source>
        <dbReference type="ARBA" id="ARBA00022598"/>
    </source>
</evidence>